<organism evidence="1 2">
    <name type="scientific">Ophiophagus hannah</name>
    <name type="common">King cobra</name>
    <name type="synonym">Naja hannah</name>
    <dbReference type="NCBI Taxonomy" id="8665"/>
    <lineage>
        <taxon>Eukaryota</taxon>
        <taxon>Metazoa</taxon>
        <taxon>Chordata</taxon>
        <taxon>Craniata</taxon>
        <taxon>Vertebrata</taxon>
        <taxon>Euteleostomi</taxon>
        <taxon>Lepidosauria</taxon>
        <taxon>Squamata</taxon>
        <taxon>Bifurcata</taxon>
        <taxon>Unidentata</taxon>
        <taxon>Episquamata</taxon>
        <taxon>Toxicofera</taxon>
        <taxon>Serpentes</taxon>
        <taxon>Colubroidea</taxon>
        <taxon>Elapidae</taxon>
        <taxon>Elapinae</taxon>
        <taxon>Ophiophagus</taxon>
    </lineage>
</organism>
<evidence type="ECO:0000313" key="1">
    <source>
        <dbReference type="EMBL" id="ETE60647.1"/>
    </source>
</evidence>
<evidence type="ECO:0000313" key="2">
    <source>
        <dbReference type="Proteomes" id="UP000018936"/>
    </source>
</evidence>
<accession>V8NGF7</accession>
<name>V8NGF7_OPHHA</name>
<protein>
    <submittedName>
        <fullName evidence="1">Uncharacterized protein</fullName>
    </submittedName>
</protein>
<sequence>MPECVCVCVGGKLSFLPRFRVQFCEMSHRTREAAVSPAKWAVFKHEALQKFPKSACIAAASSSLAFEMGH</sequence>
<reference evidence="1 2" key="1">
    <citation type="journal article" date="2013" name="Proc. Natl. Acad. Sci. U.S.A.">
        <title>The king cobra genome reveals dynamic gene evolution and adaptation in the snake venom system.</title>
        <authorList>
            <person name="Vonk F.J."/>
            <person name="Casewell N.R."/>
            <person name="Henkel C.V."/>
            <person name="Heimberg A.M."/>
            <person name="Jansen H.J."/>
            <person name="McCleary R.J."/>
            <person name="Kerkkamp H.M."/>
            <person name="Vos R.A."/>
            <person name="Guerreiro I."/>
            <person name="Calvete J.J."/>
            <person name="Wuster W."/>
            <person name="Woods A.E."/>
            <person name="Logan J.M."/>
            <person name="Harrison R.A."/>
            <person name="Castoe T.A."/>
            <person name="de Koning A.P."/>
            <person name="Pollock D.D."/>
            <person name="Yandell M."/>
            <person name="Calderon D."/>
            <person name="Renjifo C."/>
            <person name="Currier R.B."/>
            <person name="Salgado D."/>
            <person name="Pla D."/>
            <person name="Sanz L."/>
            <person name="Hyder A.S."/>
            <person name="Ribeiro J.M."/>
            <person name="Arntzen J.W."/>
            <person name="van den Thillart G.E."/>
            <person name="Boetzer M."/>
            <person name="Pirovano W."/>
            <person name="Dirks R.P."/>
            <person name="Spaink H.P."/>
            <person name="Duboule D."/>
            <person name="McGlinn E."/>
            <person name="Kini R.M."/>
            <person name="Richardson M.K."/>
        </authorList>
    </citation>
    <scope>NUCLEOTIDE SEQUENCE</scope>
    <source>
        <tissue evidence="1">Blood</tissue>
    </source>
</reference>
<gene>
    <name evidence="1" type="ORF">L345_13608</name>
</gene>
<dbReference type="AlphaFoldDB" id="V8NGF7"/>
<dbReference type="Proteomes" id="UP000018936">
    <property type="component" value="Unassembled WGS sequence"/>
</dbReference>
<comment type="caution">
    <text evidence="1">The sequence shown here is derived from an EMBL/GenBank/DDBJ whole genome shotgun (WGS) entry which is preliminary data.</text>
</comment>
<proteinExistence type="predicted"/>
<keyword evidence="2" id="KW-1185">Reference proteome</keyword>
<dbReference type="EMBL" id="AZIM01004514">
    <property type="protein sequence ID" value="ETE60647.1"/>
    <property type="molecule type" value="Genomic_DNA"/>
</dbReference>